<accession>W7IGF8</accession>
<dbReference type="PANTHER" id="PTHR28152">
    <property type="entry name" value="HYDROXYACYL-THIOESTER DEHYDRATASE TYPE 2, MITOCHONDRIAL"/>
    <property type="match status" value="1"/>
</dbReference>
<feature type="compositionally biased region" description="Basic and acidic residues" evidence="1">
    <location>
        <begin position="205"/>
        <end position="219"/>
    </location>
</feature>
<evidence type="ECO:0000313" key="3">
    <source>
        <dbReference type="Proteomes" id="UP000024837"/>
    </source>
</evidence>
<dbReference type="GO" id="GO:0005739">
    <property type="term" value="C:mitochondrion"/>
    <property type="evidence" value="ECO:0007669"/>
    <property type="project" value="TreeGrafter"/>
</dbReference>
<dbReference type="AlphaFoldDB" id="W7IGF8"/>
<dbReference type="EMBL" id="KI966401">
    <property type="protein sequence ID" value="EWC48275.1"/>
    <property type="molecule type" value="Genomic_DNA"/>
</dbReference>
<name>W7IGF8_9PEZI</name>
<evidence type="ECO:0008006" key="4">
    <source>
        <dbReference type="Google" id="ProtNLM"/>
    </source>
</evidence>
<dbReference type="GO" id="GO:0019171">
    <property type="term" value="F:(3R)-hydroxyacyl-[acyl-carrier-protein] dehydratase activity"/>
    <property type="evidence" value="ECO:0007669"/>
    <property type="project" value="TreeGrafter"/>
</dbReference>
<dbReference type="InterPro" id="IPR052741">
    <property type="entry name" value="Mitochondrial_HTD2"/>
</dbReference>
<feature type="compositionally biased region" description="Basic and acidic residues" evidence="1">
    <location>
        <begin position="637"/>
        <end position="659"/>
    </location>
</feature>
<proteinExistence type="predicted"/>
<feature type="compositionally biased region" description="Acidic residues" evidence="1">
    <location>
        <begin position="660"/>
        <end position="713"/>
    </location>
</feature>
<dbReference type="Gene3D" id="3.10.129.10">
    <property type="entry name" value="Hotdog Thioesterase"/>
    <property type="match status" value="1"/>
</dbReference>
<keyword evidence="3" id="KW-1185">Reference proteome</keyword>
<organism evidence="2 3">
    <name type="scientific">Drechslerella stenobrocha 248</name>
    <dbReference type="NCBI Taxonomy" id="1043628"/>
    <lineage>
        <taxon>Eukaryota</taxon>
        <taxon>Fungi</taxon>
        <taxon>Dikarya</taxon>
        <taxon>Ascomycota</taxon>
        <taxon>Pezizomycotina</taxon>
        <taxon>Orbiliomycetes</taxon>
        <taxon>Orbiliales</taxon>
        <taxon>Orbiliaceae</taxon>
        <taxon>Drechslerella</taxon>
    </lineage>
</organism>
<protein>
    <recommendedName>
        <fullName evidence="4">MaoC-like domain-containing protein</fullName>
    </recommendedName>
</protein>
<reference evidence="2 3" key="1">
    <citation type="submission" date="2013-05" db="EMBL/GenBank/DDBJ databases">
        <title>Drechslerella stenobrocha genome reveals carnivorous origination and mechanical trapping mechanism of predatory fungi.</title>
        <authorList>
            <person name="Liu X."/>
            <person name="Zhang W."/>
            <person name="Liu K."/>
        </authorList>
    </citation>
    <scope>NUCLEOTIDE SEQUENCE [LARGE SCALE GENOMIC DNA]</scope>
    <source>
        <strain evidence="2 3">248</strain>
    </source>
</reference>
<sequence>MLLPLLLRPARLTIHCRLPARPSRLALRPFAPLRRWNSTVATETARTLDPALDSDKGASAGADAGADKIQSILEEAVADSIDERIRNLPLEARTLLTRQYPLIQEFIAPSQSHLLTLTLQPYLKFNDIQQPDPEDTKAPHNPFTIKGMLPIYGQALPPGYHFAFFNGYTQEGDLSSDGYTSHQAPGGPWTRRMWAGGKLTFNPMPEKRNKGQDRGARRARPLDVGRRALCHETIEDIQMKGEPGSDKEMMFVYLRRKLWAEGYIVREPTKSPKLKDVEPEEEVDEKKILPDAEVPLIEQRCIVYMKEKPKPGPSENAQPKSEPEPEPTAISARSRAGKADFSHSLTPTTTLLFRYSALTFNAHKIHTDPEHTRNVEGHKKLLVHGPLTLTLLLELLRNHSLSLEKQYKLDSFEYRNITPLYVDEQMHLYGRLIPDAPDPVTEEEYDPRERLPMLYDRIDTLRKNLKALRDDEEIPEEEKTIKKKELRKELKTSVKESEKLEKFNPVERREVEYRTYELWVENDAGVVCMRGTALLEDLPAKVELTPEQQWKRYQSEMARNRRLLQKQQMKAHKDMVRARRRERKLKLRQAQKERETTRRAEKEMLWKEAREAMLAGVTVEEHRERKAAEDAGLPVEQWREMKRSEREQLNAFSRERGDGEFEEYYEDGEGNEEWDGEEGENEDEDWDDDDDEEDDDEDEGDEGEDEGEGYEGDNGDREGERNNRDERNYRNDRKPGGWGRR</sequence>
<evidence type="ECO:0000256" key="1">
    <source>
        <dbReference type="SAM" id="MobiDB-lite"/>
    </source>
</evidence>
<dbReference type="SUPFAM" id="SSF54637">
    <property type="entry name" value="Thioesterase/thiol ester dehydrase-isomerase"/>
    <property type="match status" value="1"/>
</dbReference>
<feature type="region of interest" description="Disordered" evidence="1">
    <location>
        <begin position="307"/>
        <end position="342"/>
    </location>
</feature>
<feature type="compositionally biased region" description="Basic and acidic residues" evidence="1">
    <location>
        <begin position="714"/>
        <end position="735"/>
    </location>
</feature>
<feature type="region of interest" description="Disordered" evidence="1">
    <location>
        <begin position="621"/>
        <end position="741"/>
    </location>
</feature>
<gene>
    <name evidence="2" type="ORF">DRE_02379</name>
</gene>
<dbReference type="OrthoDB" id="3257538at2759"/>
<dbReference type="InterPro" id="IPR029069">
    <property type="entry name" value="HotDog_dom_sf"/>
</dbReference>
<feature type="region of interest" description="Disordered" evidence="1">
    <location>
        <begin position="200"/>
        <end position="219"/>
    </location>
</feature>
<dbReference type="PANTHER" id="PTHR28152:SF1">
    <property type="entry name" value="HYDROXYACYL-THIOESTER DEHYDRATASE TYPE 2, MITOCHONDRIAL"/>
    <property type="match status" value="1"/>
</dbReference>
<evidence type="ECO:0000313" key="2">
    <source>
        <dbReference type="EMBL" id="EWC48275.1"/>
    </source>
</evidence>
<dbReference type="Proteomes" id="UP000024837">
    <property type="component" value="Unassembled WGS sequence"/>
</dbReference>
<dbReference type="HOGENOM" id="CLU_416193_0_0_1"/>